<gene>
    <name evidence="9" type="ORF">C8P70_11320</name>
</gene>
<sequence>MFLGLLIAVLLIPVSNFLETRIRIPRVVSALLVVFLFVVIIASVFAVIGSQIAGLKEDWPAFQKQLMDSAGIVQNWIYNRFGIEQVRQISYLEEAASNSLDTGTNLLGKAVSSLSTVLMFVFFSLLYAVFLLIYRRHLVKFLMISFRETHQEVVLDIVTQIQNMVKKYLMGLILQMAIVSIMALIAFSVMGIKYSFMLAIITGVLNVLPYIGVLVALIISVLITFATASATKVLLVISAYIVIHLIDGNIVMPKIVGSKVKVNSLVVVIGLIIGEMMWGIFGMLLTIPSLAILKIVFDRVKSLKPWGFLLGEENNEIPLITEREKETHTVEIEEEK</sequence>
<keyword evidence="5 8" id="KW-0812">Transmembrane</keyword>
<evidence type="ECO:0000256" key="2">
    <source>
        <dbReference type="ARBA" id="ARBA00009773"/>
    </source>
</evidence>
<protein>
    <submittedName>
        <fullName evidence="9">Putative PurR-regulated permease PerM</fullName>
    </submittedName>
</protein>
<feature type="transmembrane region" description="Helical" evidence="8">
    <location>
        <begin position="114"/>
        <end position="134"/>
    </location>
</feature>
<evidence type="ECO:0000256" key="5">
    <source>
        <dbReference type="ARBA" id="ARBA00022692"/>
    </source>
</evidence>
<evidence type="ECO:0000256" key="3">
    <source>
        <dbReference type="ARBA" id="ARBA00022448"/>
    </source>
</evidence>
<evidence type="ECO:0000256" key="8">
    <source>
        <dbReference type="SAM" id="Phobius"/>
    </source>
</evidence>
<evidence type="ECO:0000313" key="9">
    <source>
        <dbReference type="EMBL" id="TDS58108.1"/>
    </source>
</evidence>
<feature type="transmembrane region" description="Helical" evidence="8">
    <location>
        <begin position="27"/>
        <end position="48"/>
    </location>
</feature>
<dbReference type="Proteomes" id="UP000295215">
    <property type="component" value="Unassembled WGS sequence"/>
</dbReference>
<keyword evidence="10" id="KW-1185">Reference proteome</keyword>
<name>A0A4R7F144_9FLAO</name>
<feature type="transmembrane region" description="Helical" evidence="8">
    <location>
        <begin position="168"/>
        <end position="189"/>
    </location>
</feature>
<dbReference type="InterPro" id="IPR002549">
    <property type="entry name" value="AI-2E-like"/>
</dbReference>
<evidence type="ECO:0000256" key="4">
    <source>
        <dbReference type="ARBA" id="ARBA00022475"/>
    </source>
</evidence>
<evidence type="ECO:0000256" key="7">
    <source>
        <dbReference type="ARBA" id="ARBA00023136"/>
    </source>
</evidence>
<keyword evidence="3" id="KW-0813">Transport</keyword>
<dbReference type="EMBL" id="SOAG01000013">
    <property type="protein sequence ID" value="TDS58108.1"/>
    <property type="molecule type" value="Genomic_DNA"/>
</dbReference>
<comment type="subcellular location">
    <subcellularLocation>
        <location evidence="1">Cell membrane</location>
        <topology evidence="1">Multi-pass membrane protein</topology>
    </subcellularLocation>
</comment>
<dbReference type="PANTHER" id="PTHR21716">
    <property type="entry name" value="TRANSMEMBRANE PROTEIN"/>
    <property type="match status" value="1"/>
</dbReference>
<keyword evidence="6 8" id="KW-1133">Transmembrane helix</keyword>
<dbReference type="GO" id="GO:0005886">
    <property type="term" value="C:plasma membrane"/>
    <property type="evidence" value="ECO:0007669"/>
    <property type="project" value="UniProtKB-SubCell"/>
</dbReference>
<keyword evidence="7 8" id="KW-0472">Membrane</keyword>
<evidence type="ECO:0000313" key="10">
    <source>
        <dbReference type="Proteomes" id="UP000295215"/>
    </source>
</evidence>
<dbReference type="PANTHER" id="PTHR21716:SF53">
    <property type="entry name" value="PERMEASE PERM-RELATED"/>
    <property type="match status" value="1"/>
</dbReference>
<comment type="caution">
    <text evidence="9">The sequence shown here is derived from an EMBL/GenBank/DDBJ whole genome shotgun (WGS) entry which is preliminary data.</text>
</comment>
<evidence type="ECO:0000256" key="1">
    <source>
        <dbReference type="ARBA" id="ARBA00004651"/>
    </source>
</evidence>
<evidence type="ECO:0000256" key="6">
    <source>
        <dbReference type="ARBA" id="ARBA00022989"/>
    </source>
</evidence>
<organism evidence="9 10">
    <name type="scientific">Myroides indicus</name>
    <dbReference type="NCBI Taxonomy" id="1323422"/>
    <lineage>
        <taxon>Bacteria</taxon>
        <taxon>Pseudomonadati</taxon>
        <taxon>Bacteroidota</taxon>
        <taxon>Flavobacteriia</taxon>
        <taxon>Flavobacteriales</taxon>
        <taxon>Flavobacteriaceae</taxon>
        <taxon>Myroides</taxon>
    </lineage>
</organism>
<feature type="transmembrane region" description="Helical" evidence="8">
    <location>
        <begin position="233"/>
        <end position="252"/>
    </location>
</feature>
<dbReference type="RefSeq" id="WP_243832678.1">
    <property type="nucleotide sequence ID" value="NZ_SOAG01000013.1"/>
</dbReference>
<dbReference type="Pfam" id="PF01594">
    <property type="entry name" value="AI-2E_transport"/>
    <property type="match status" value="1"/>
</dbReference>
<comment type="similarity">
    <text evidence="2">Belongs to the autoinducer-2 exporter (AI-2E) (TC 2.A.86) family.</text>
</comment>
<keyword evidence="4" id="KW-1003">Cell membrane</keyword>
<proteinExistence type="inferred from homology"/>
<dbReference type="AlphaFoldDB" id="A0A4R7F144"/>
<feature type="transmembrane region" description="Helical" evidence="8">
    <location>
        <begin position="196"/>
        <end position="227"/>
    </location>
</feature>
<feature type="transmembrane region" description="Helical" evidence="8">
    <location>
        <begin position="264"/>
        <end position="297"/>
    </location>
</feature>
<accession>A0A4R7F144</accession>
<reference evidence="9 10" key="1">
    <citation type="submission" date="2019-03" db="EMBL/GenBank/DDBJ databases">
        <title>Genomic Encyclopedia of Archaeal and Bacterial Type Strains, Phase II (KMG-II): from individual species to whole genera.</title>
        <authorList>
            <person name="Goeker M."/>
        </authorList>
    </citation>
    <scope>NUCLEOTIDE SEQUENCE [LARGE SCALE GENOMIC DNA]</scope>
    <source>
        <strain evidence="9 10">DSM 28213</strain>
    </source>
</reference>